<dbReference type="InterPro" id="IPR000477">
    <property type="entry name" value="RT_dom"/>
</dbReference>
<organism evidence="2 3">
    <name type="scientific">Ancylostoma ceylanicum</name>
    <dbReference type="NCBI Taxonomy" id="53326"/>
    <lineage>
        <taxon>Eukaryota</taxon>
        <taxon>Metazoa</taxon>
        <taxon>Ecdysozoa</taxon>
        <taxon>Nematoda</taxon>
        <taxon>Chromadorea</taxon>
        <taxon>Rhabditida</taxon>
        <taxon>Rhabditina</taxon>
        <taxon>Rhabditomorpha</taxon>
        <taxon>Strongyloidea</taxon>
        <taxon>Ancylostomatidae</taxon>
        <taxon>Ancylostomatinae</taxon>
        <taxon>Ancylostoma</taxon>
    </lineage>
</organism>
<dbReference type="EMBL" id="JARK01001594">
    <property type="protein sequence ID" value="EYB87751.1"/>
    <property type="molecule type" value="Genomic_DNA"/>
</dbReference>
<keyword evidence="3" id="KW-1185">Reference proteome</keyword>
<dbReference type="AlphaFoldDB" id="A0A016SBH7"/>
<reference evidence="3" key="1">
    <citation type="journal article" date="2015" name="Nat. Genet.">
        <title>The genome and transcriptome of the zoonotic hookworm Ancylostoma ceylanicum identify infection-specific gene families.</title>
        <authorList>
            <person name="Schwarz E.M."/>
            <person name="Hu Y."/>
            <person name="Antoshechkin I."/>
            <person name="Miller M.M."/>
            <person name="Sternberg P.W."/>
            <person name="Aroian R.V."/>
        </authorList>
    </citation>
    <scope>NUCLEOTIDE SEQUENCE</scope>
    <source>
        <strain evidence="3">HY135</strain>
    </source>
</reference>
<dbReference type="OrthoDB" id="6538109at2759"/>
<evidence type="ECO:0000313" key="3">
    <source>
        <dbReference type="Proteomes" id="UP000024635"/>
    </source>
</evidence>
<evidence type="ECO:0000259" key="1">
    <source>
        <dbReference type="PROSITE" id="PS50878"/>
    </source>
</evidence>
<dbReference type="Proteomes" id="UP000024635">
    <property type="component" value="Unassembled WGS sequence"/>
</dbReference>
<proteinExistence type="predicted"/>
<dbReference type="CDD" id="cd01650">
    <property type="entry name" value="RT_nLTR_like"/>
    <property type="match status" value="1"/>
</dbReference>
<sequence length="287" mass="33831">MTKPNRRKIDKRTWLWTDGVKTLVREKKRRYHAFLDHKTPDNWRVYRVAKKAAKKAVATTKAAYYDESRQRKAEDIEKFHGINDERGQLLMHRKQVTRRWRDYFEHISTGEFDHPRIPSARPVYGPIQKITTEKIVAALKQMKGRKATGPDDLAAELWKSRCWNPVGWLTKFFNMVVTEKRTPDTWQRSTTVPIWKGKGNLADCANYRPIRLLSHTMKIFERIIDSRIRDIVRLSSIQCGFVSNCGTTDAIHCVRLLIEKHRQKQKPLHLAFLDLEKAFDRVPREVI</sequence>
<dbReference type="Pfam" id="PF00078">
    <property type="entry name" value="RVT_1"/>
    <property type="match status" value="1"/>
</dbReference>
<dbReference type="PANTHER" id="PTHR19446">
    <property type="entry name" value="REVERSE TRANSCRIPTASES"/>
    <property type="match status" value="1"/>
</dbReference>
<comment type="caution">
    <text evidence="2">The sequence shown here is derived from an EMBL/GenBank/DDBJ whole genome shotgun (WGS) entry which is preliminary data.</text>
</comment>
<name>A0A016SBH7_9BILA</name>
<dbReference type="PROSITE" id="PS50878">
    <property type="entry name" value="RT_POL"/>
    <property type="match status" value="1"/>
</dbReference>
<evidence type="ECO:0000313" key="2">
    <source>
        <dbReference type="EMBL" id="EYB87751.1"/>
    </source>
</evidence>
<accession>A0A016SBH7</accession>
<feature type="domain" description="Reverse transcriptase" evidence="1">
    <location>
        <begin position="175"/>
        <end position="287"/>
    </location>
</feature>
<protein>
    <recommendedName>
        <fullName evidence="1">Reverse transcriptase domain-containing protein</fullName>
    </recommendedName>
</protein>
<gene>
    <name evidence="2" type="primary">Acey_s0258.g462</name>
    <name evidence="2" type="ORF">Y032_0258g462</name>
</gene>